<dbReference type="KEGG" id="abac:LuPra_02764"/>
<evidence type="ECO:0000313" key="1">
    <source>
        <dbReference type="EMBL" id="AMY09545.1"/>
    </source>
</evidence>
<evidence type="ECO:0000313" key="2">
    <source>
        <dbReference type="Proteomes" id="UP000076079"/>
    </source>
</evidence>
<gene>
    <name evidence="1" type="ORF">LuPra_02764</name>
</gene>
<name>A0A143PLS5_LUTPR</name>
<reference evidence="2" key="2">
    <citation type="submission" date="2016-04" db="EMBL/GenBank/DDBJ databases">
        <title>First Complete Genome Sequence of a Subdivision 6 Acidobacterium.</title>
        <authorList>
            <person name="Huang S."/>
            <person name="Vieira S."/>
            <person name="Bunk B."/>
            <person name="Riedel T."/>
            <person name="Sproeer C."/>
            <person name="Overmann J."/>
        </authorList>
    </citation>
    <scope>NUCLEOTIDE SEQUENCE [LARGE SCALE GENOMIC DNA]</scope>
    <source>
        <strain evidence="2">DSM 100886 HEG_-6_39</strain>
    </source>
</reference>
<protein>
    <submittedName>
        <fullName evidence="1">Uncharacterized protein</fullName>
    </submittedName>
</protein>
<dbReference type="STRING" id="1855912.LuPra_02764"/>
<organism evidence="1 2">
    <name type="scientific">Luteitalea pratensis</name>
    <dbReference type="NCBI Taxonomy" id="1855912"/>
    <lineage>
        <taxon>Bacteria</taxon>
        <taxon>Pseudomonadati</taxon>
        <taxon>Acidobacteriota</taxon>
        <taxon>Vicinamibacteria</taxon>
        <taxon>Vicinamibacterales</taxon>
        <taxon>Vicinamibacteraceae</taxon>
        <taxon>Luteitalea</taxon>
    </lineage>
</organism>
<accession>A0A143PLS5</accession>
<reference evidence="1 2" key="1">
    <citation type="journal article" date="2016" name="Genome Announc.">
        <title>First Complete Genome Sequence of a Subdivision 6 Acidobacterium Strain.</title>
        <authorList>
            <person name="Huang S."/>
            <person name="Vieira S."/>
            <person name="Bunk B."/>
            <person name="Riedel T."/>
            <person name="Sproer C."/>
            <person name="Overmann J."/>
        </authorList>
    </citation>
    <scope>NUCLEOTIDE SEQUENCE [LARGE SCALE GENOMIC DNA]</scope>
    <source>
        <strain evidence="2">DSM 100886 HEG_-6_39</strain>
    </source>
</reference>
<keyword evidence="2" id="KW-1185">Reference proteome</keyword>
<sequence length="207" mass="22493">MDEEEVCVSAETAKGPGLRNRGDLAARAPYASRRRAVSIHVVPRWVAAALVLLIACGPACARRSPRVRPERAPLTQPIELVAGAEWAPIIDACGGMGTRILEGRFDGDRLQVIDRSDRRDVSVPPDAVRAVVKDERPERVHWVPRAEGRGYLVLVSHGDFGDWLHLVATDGRVEDTRQNLHASYLASPETGRLGSCCSLASGTTTRS</sequence>
<proteinExistence type="predicted"/>
<dbReference type="EMBL" id="CP015136">
    <property type="protein sequence ID" value="AMY09545.1"/>
    <property type="molecule type" value="Genomic_DNA"/>
</dbReference>
<dbReference type="AlphaFoldDB" id="A0A143PLS5"/>
<dbReference type="Proteomes" id="UP000076079">
    <property type="component" value="Chromosome"/>
</dbReference>